<dbReference type="InterPro" id="IPR010916">
    <property type="entry name" value="TonB_box_CS"/>
</dbReference>
<sequence length="616" mass="66427">MRFSVSRQVAAPLFAFSFASPVLPALADPVPDTVLVTASRTPQRADEVIPDTTIITNEEIARAGAGSVADVLRRQRGIEIVRNGGPGASTSVFLRGANSNQVVVLIDGVRIGSSTTGAAAWNAIPLSSIDHIEIVYGPLSALYGADAIGGVVQIFTKKSQGTPAFSASAGAGTYGSRQYDAGVHGATGGDHSLSYALSAAHEDADGFSSTRPGSSSYNKDDDGYGRNSVNGRLALQLAPGHEVGAQFLKSRLGAQYDSGASSYDTHNEQDIDSYAVFLNDQIMPNWRSSLQAARSNDRLGSFTSAAASGASQIDTRQNEYTWQHTLDLNGDTLQVLFGHRKEEVLSSSGTALNRSRITNSVAAAYDLRRGSHLLDLSLRRDHSVYGGKTTGAAGYGYEFSKDLRATASVGTSFRAPTYNELYFPGYGLETNKPEQGRNAELGVRWQVAGAALQANYYRNRLTDMIVSVNPCPSRTGSCAYNVNHAMLEGLTMSAETRMLGLDLRASADLQDPRDETTGKQLARRSRRHASLAASYAVRQFELGTELQASGSRFDDAGNANRLGGYGLLNLYTTWRFTPDWSLLLRLDNALDKRYELARNYNTAERSWFAALRYGIR</sequence>
<keyword evidence="11 12" id="KW-0998">Cell outer membrane</keyword>
<keyword evidence="20" id="KW-1185">Reference proteome</keyword>
<reference evidence="19 20" key="1">
    <citation type="submission" date="2022-08" db="EMBL/GenBank/DDBJ databases">
        <title>Reclassification of Massilia species as members of the genera Telluria, Duganella, Pseudoduganella, Mokoshia gen. nov. and Zemynaea gen. nov. using orthogonal and non-orthogonal genome-based approaches.</title>
        <authorList>
            <person name="Bowman J.P."/>
        </authorList>
    </citation>
    <scope>NUCLEOTIDE SEQUENCE [LARGE SCALE GENOMIC DNA]</scope>
    <source>
        <strain evidence="19 20">LMG 28164</strain>
    </source>
</reference>
<evidence type="ECO:0000256" key="14">
    <source>
        <dbReference type="RuleBase" id="RU003357"/>
    </source>
</evidence>
<evidence type="ECO:0000256" key="1">
    <source>
        <dbReference type="ARBA" id="ARBA00004571"/>
    </source>
</evidence>
<dbReference type="CDD" id="cd01347">
    <property type="entry name" value="ligand_gated_channel"/>
    <property type="match status" value="1"/>
</dbReference>
<name>A0ABT2AEA5_9BURK</name>
<feature type="signal peptide" evidence="16">
    <location>
        <begin position="1"/>
        <end position="27"/>
    </location>
</feature>
<dbReference type="Pfam" id="PF00593">
    <property type="entry name" value="TonB_dep_Rec_b-barrel"/>
    <property type="match status" value="1"/>
</dbReference>
<keyword evidence="4 12" id="KW-1134">Transmembrane beta strand</keyword>
<dbReference type="InterPro" id="IPR000531">
    <property type="entry name" value="Beta-barrel_TonB"/>
</dbReference>
<protein>
    <submittedName>
        <fullName evidence="19">TonB-dependent receptor</fullName>
    </submittedName>
</protein>
<feature type="short sequence motif" description="TonB box" evidence="13">
    <location>
        <begin position="33"/>
        <end position="39"/>
    </location>
</feature>
<evidence type="ECO:0000256" key="3">
    <source>
        <dbReference type="ARBA" id="ARBA00022448"/>
    </source>
</evidence>
<dbReference type="Gene3D" id="2.40.170.20">
    <property type="entry name" value="TonB-dependent receptor, beta-barrel domain"/>
    <property type="match status" value="1"/>
</dbReference>
<feature type="compositionally biased region" description="Polar residues" evidence="15">
    <location>
        <begin position="207"/>
        <end position="217"/>
    </location>
</feature>
<keyword evidence="3 12" id="KW-0813">Transport</keyword>
<evidence type="ECO:0000256" key="2">
    <source>
        <dbReference type="ARBA" id="ARBA00009810"/>
    </source>
</evidence>
<feature type="domain" description="TonB-dependent receptor-like beta-barrel" evidence="17">
    <location>
        <begin position="286"/>
        <end position="588"/>
    </location>
</feature>
<dbReference type="EMBL" id="JANUGX010000049">
    <property type="protein sequence ID" value="MCS0592553.1"/>
    <property type="molecule type" value="Genomic_DNA"/>
</dbReference>
<dbReference type="Gene3D" id="2.170.130.10">
    <property type="entry name" value="TonB-dependent receptor, plug domain"/>
    <property type="match status" value="1"/>
</dbReference>
<evidence type="ECO:0000313" key="20">
    <source>
        <dbReference type="Proteomes" id="UP001205560"/>
    </source>
</evidence>
<keyword evidence="5 12" id="KW-0812">Transmembrane</keyword>
<feature type="chain" id="PRO_5047175535" evidence="16">
    <location>
        <begin position="28"/>
        <end position="616"/>
    </location>
</feature>
<evidence type="ECO:0000313" key="19">
    <source>
        <dbReference type="EMBL" id="MCS0592553.1"/>
    </source>
</evidence>
<evidence type="ECO:0000256" key="5">
    <source>
        <dbReference type="ARBA" id="ARBA00022692"/>
    </source>
</evidence>
<dbReference type="PROSITE" id="PS52016">
    <property type="entry name" value="TONB_DEPENDENT_REC_3"/>
    <property type="match status" value="1"/>
</dbReference>
<comment type="caution">
    <text evidence="19">The sequence shown here is derived from an EMBL/GenBank/DDBJ whole genome shotgun (WGS) entry which is preliminary data.</text>
</comment>
<evidence type="ECO:0000259" key="18">
    <source>
        <dbReference type="Pfam" id="PF07715"/>
    </source>
</evidence>
<evidence type="ECO:0000256" key="7">
    <source>
        <dbReference type="ARBA" id="ARBA00023065"/>
    </source>
</evidence>
<evidence type="ECO:0000256" key="6">
    <source>
        <dbReference type="ARBA" id="ARBA00022729"/>
    </source>
</evidence>
<proteinExistence type="inferred from homology"/>
<dbReference type="Pfam" id="PF07715">
    <property type="entry name" value="Plug"/>
    <property type="match status" value="1"/>
</dbReference>
<dbReference type="InterPro" id="IPR037066">
    <property type="entry name" value="Plug_dom_sf"/>
</dbReference>
<keyword evidence="10 19" id="KW-0675">Receptor</keyword>
<evidence type="ECO:0000256" key="13">
    <source>
        <dbReference type="PROSITE-ProRule" id="PRU10143"/>
    </source>
</evidence>
<dbReference type="PANTHER" id="PTHR30069">
    <property type="entry name" value="TONB-DEPENDENT OUTER MEMBRANE RECEPTOR"/>
    <property type="match status" value="1"/>
</dbReference>
<comment type="similarity">
    <text evidence="2 12 14">Belongs to the TonB-dependent receptor family.</text>
</comment>
<evidence type="ECO:0000256" key="9">
    <source>
        <dbReference type="ARBA" id="ARBA00023136"/>
    </source>
</evidence>
<gene>
    <name evidence="19" type="ORF">NX782_25555</name>
</gene>
<organism evidence="19 20">
    <name type="scientific">Massilia norwichensis</name>
    <dbReference type="NCBI Taxonomy" id="1442366"/>
    <lineage>
        <taxon>Bacteria</taxon>
        <taxon>Pseudomonadati</taxon>
        <taxon>Pseudomonadota</taxon>
        <taxon>Betaproteobacteria</taxon>
        <taxon>Burkholderiales</taxon>
        <taxon>Oxalobacteraceae</taxon>
        <taxon>Telluria group</taxon>
        <taxon>Massilia</taxon>
    </lineage>
</organism>
<evidence type="ECO:0000256" key="4">
    <source>
        <dbReference type="ARBA" id="ARBA00022452"/>
    </source>
</evidence>
<feature type="region of interest" description="Disordered" evidence="15">
    <location>
        <begin position="205"/>
        <end position="225"/>
    </location>
</feature>
<accession>A0ABT2AEA5</accession>
<dbReference type="RefSeq" id="WP_258848321.1">
    <property type="nucleotide sequence ID" value="NZ_JANUGX010000049.1"/>
</dbReference>
<dbReference type="InterPro" id="IPR039426">
    <property type="entry name" value="TonB-dep_rcpt-like"/>
</dbReference>
<evidence type="ECO:0000256" key="12">
    <source>
        <dbReference type="PROSITE-ProRule" id="PRU01360"/>
    </source>
</evidence>
<evidence type="ECO:0000256" key="16">
    <source>
        <dbReference type="SAM" id="SignalP"/>
    </source>
</evidence>
<keyword evidence="9 12" id="KW-0472">Membrane</keyword>
<evidence type="ECO:0000259" key="17">
    <source>
        <dbReference type="Pfam" id="PF00593"/>
    </source>
</evidence>
<comment type="subcellular location">
    <subcellularLocation>
        <location evidence="1 12">Cell outer membrane</location>
        <topology evidence="1 12">Multi-pass membrane protein</topology>
    </subcellularLocation>
</comment>
<keyword evidence="6 16" id="KW-0732">Signal</keyword>
<dbReference type="PROSITE" id="PS00430">
    <property type="entry name" value="TONB_DEPENDENT_REC_1"/>
    <property type="match status" value="1"/>
</dbReference>
<dbReference type="InterPro" id="IPR012910">
    <property type="entry name" value="Plug_dom"/>
</dbReference>
<keyword evidence="7" id="KW-0406">Ion transport</keyword>
<dbReference type="Proteomes" id="UP001205560">
    <property type="component" value="Unassembled WGS sequence"/>
</dbReference>
<evidence type="ECO:0000256" key="8">
    <source>
        <dbReference type="ARBA" id="ARBA00023077"/>
    </source>
</evidence>
<keyword evidence="8 13" id="KW-0798">TonB box</keyword>
<evidence type="ECO:0000256" key="11">
    <source>
        <dbReference type="ARBA" id="ARBA00023237"/>
    </source>
</evidence>
<evidence type="ECO:0000256" key="15">
    <source>
        <dbReference type="SAM" id="MobiDB-lite"/>
    </source>
</evidence>
<dbReference type="InterPro" id="IPR036942">
    <property type="entry name" value="Beta-barrel_TonB_sf"/>
</dbReference>
<dbReference type="PANTHER" id="PTHR30069:SF53">
    <property type="entry name" value="COLICIN I RECEPTOR-RELATED"/>
    <property type="match status" value="1"/>
</dbReference>
<evidence type="ECO:0000256" key="10">
    <source>
        <dbReference type="ARBA" id="ARBA00023170"/>
    </source>
</evidence>
<dbReference type="SUPFAM" id="SSF56935">
    <property type="entry name" value="Porins"/>
    <property type="match status" value="1"/>
</dbReference>
<feature type="domain" description="TonB-dependent receptor plug" evidence="18">
    <location>
        <begin position="51"/>
        <end position="151"/>
    </location>
</feature>